<reference evidence="1 2" key="1">
    <citation type="submission" date="2019-01" db="EMBL/GenBank/DDBJ databases">
        <authorList>
            <person name="Chen W.-M."/>
        </authorList>
    </citation>
    <scope>NUCLEOTIDE SEQUENCE [LARGE SCALE GENOMIC DNA]</scope>
    <source>
        <strain evidence="1 2">TLA-22</strain>
    </source>
</reference>
<name>A0A437JDA7_9SPHN</name>
<comment type="caution">
    <text evidence="1">The sequence shown here is derived from an EMBL/GenBank/DDBJ whole genome shotgun (WGS) entry which is preliminary data.</text>
</comment>
<sequence length="254" mass="25819">MASSRGLWAATGMAAAMTLAGCGAAPRDPDAALAAALAKDTADPLIRDTLTMPLATDPDLATQANVNAIRSSPRVAGNSIPRPLSRADAASALPTRDGKRLAAPAAVPASPCPDCGPDGPATLGALARELARRTPAACHADPAHRLDYALPWAERLPPPFALFPGAALMDAAGAETADCAVRAASVAIAASAQDVIDHYYTQARRAGYTVAHQRLGSHAMLIGARARDKGGLLLIARTAPDGGATVDLVVSESR</sequence>
<evidence type="ECO:0000313" key="2">
    <source>
        <dbReference type="Proteomes" id="UP000282977"/>
    </source>
</evidence>
<evidence type="ECO:0000313" key="1">
    <source>
        <dbReference type="EMBL" id="RVT43887.1"/>
    </source>
</evidence>
<dbReference type="OrthoDB" id="7405225at2"/>
<gene>
    <name evidence="1" type="ORF">ENE74_04705</name>
</gene>
<dbReference type="Proteomes" id="UP000282977">
    <property type="component" value="Unassembled WGS sequence"/>
</dbReference>
<organism evidence="1 2">
    <name type="scientific">Sphingobium algorifonticola</name>
    <dbReference type="NCBI Taxonomy" id="2008318"/>
    <lineage>
        <taxon>Bacteria</taxon>
        <taxon>Pseudomonadati</taxon>
        <taxon>Pseudomonadota</taxon>
        <taxon>Alphaproteobacteria</taxon>
        <taxon>Sphingomonadales</taxon>
        <taxon>Sphingomonadaceae</taxon>
        <taxon>Sphingobium</taxon>
    </lineage>
</organism>
<protein>
    <submittedName>
        <fullName evidence="1">Uncharacterized protein</fullName>
    </submittedName>
</protein>
<dbReference type="PROSITE" id="PS51257">
    <property type="entry name" value="PROKAR_LIPOPROTEIN"/>
    <property type="match status" value="1"/>
</dbReference>
<dbReference type="AlphaFoldDB" id="A0A437JDA7"/>
<keyword evidence="2" id="KW-1185">Reference proteome</keyword>
<proteinExistence type="predicted"/>
<dbReference type="EMBL" id="RZUL01000001">
    <property type="protein sequence ID" value="RVT43887.1"/>
    <property type="molecule type" value="Genomic_DNA"/>
</dbReference>
<dbReference type="RefSeq" id="WP_127689423.1">
    <property type="nucleotide sequence ID" value="NZ_RZUL01000001.1"/>
</dbReference>
<accession>A0A437JDA7</accession>